<dbReference type="GO" id="GO:0005634">
    <property type="term" value="C:nucleus"/>
    <property type="evidence" value="ECO:0007669"/>
    <property type="project" value="TreeGrafter"/>
</dbReference>
<feature type="domain" description="A-kinase anchor protein 7-like phosphoesterase" evidence="1">
    <location>
        <begin position="12"/>
        <end position="260"/>
    </location>
</feature>
<organism evidence="2 3">
    <name type="scientific">Hyaloscypha hepaticicola</name>
    <dbReference type="NCBI Taxonomy" id="2082293"/>
    <lineage>
        <taxon>Eukaryota</taxon>
        <taxon>Fungi</taxon>
        <taxon>Dikarya</taxon>
        <taxon>Ascomycota</taxon>
        <taxon>Pezizomycotina</taxon>
        <taxon>Leotiomycetes</taxon>
        <taxon>Helotiales</taxon>
        <taxon>Hyaloscyphaceae</taxon>
        <taxon>Hyaloscypha</taxon>
    </lineage>
</organism>
<dbReference type="PANTHER" id="PTHR13360:SF1">
    <property type="entry name" value="ACTIVATING SIGNAL COINTEGRATOR 1 COMPLEX SUBUNIT 1"/>
    <property type="match status" value="1"/>
</dbReference>
<dbReference type="OrthoDB" id="277832at2759"/>
<accession>A0A2J6QC36</accession>
<dbReference type="PANTHER" id="PTHR13360">
    <property type="entry name" value="ACTIVATING SIGNAL COINTEGRATOR 1 COMPLEX SUBUNIT 1"/>
    <property type="match status" value="1"/>
</dbReference>
<dbReference type="InterPro" id="IPR009210">
    <property type="entry name" value="ASCC1"/>
</dbReference>
<dbReference type="Pfam" id="PF10469">
    <property type="entry name" value="AKAP7_NLS"/>
    <property type="match status" value="1"/>
</dbReference>
<dbReference type="Gene3D" id="3.90.1140.10">
    <property type="entry name" value="Cyclic phosphodiesterase"/>
    <property type="match status" value="1"/>
</dbReference>
<name>A0A2J6QC36_9HELO</name>
<dbReference type="STRING" id="1745343.A0A2J6QC36"/>
<dbReference type="EMBL" id="KZ613474">
    <property type="protein sequence ID" value="PMD23842.1"/>
    <property type="molecule type" value="Genomic_DNA"/>
</dbReference>
<keyword evidence="3" id="KW-1185">Reference proteome</keyword>
<protein>
    <recommendedName>
        <fullName evidence="1">A-kinase anchor protein 7-like phosphoesterase domain-containing protein</fullName>
    </recommendedName>
</protein>
<evidence type="ECO:0000259" key="1">
    <source>
        <dbReference type="Pfam" id="PF10469"/>
    </source>
</evidence>
<dbReference type="GO" id="GO:0006307">
    <property type="term" value="P:DNA alkylation repair"/>
    <property type="evidence" value="ECO:0007669"/>
    <property type="project" value="InterPro"/>
</dbReference>
<dbReference type="GO" id="GO:0006355">
    <property type="term" value="P:regulation of DNA-templated transcription"/>
    <property type="evidence" value="ECO:0007669"/>
    <property type="project" value="TreeGrafter"/>
</dbReference>
<sequence>MPPRPSPPPRLTHFLCLPLVTPTSRPQLQNALTTFREKVTGISTPELSNGIPEKAIRPLGTLHLTLGVMSLLSQERIDSSLKLLRELNLKDLLSTPSPTLPKDVNQAIKSSGQRILKDKAIESDGREVKPLKVSLRGLESMHTPSKTSILYASPTDDERLYPFCQSLKNIFTEGEFLVDENRPLKLHATIVNTVYAPGVRGGGGHGKRKAKLTIDAREILEDFEEFEWASDVRIEKVAICKMGAQKNEEGEEEYVVEGEVEMP</sequence>
<reference evidence="2 3" key="1">
    <citation type="submission" date="2016-05" db="EMBL/GenBank/DDBJ databases">
        <title>A degradative enzymes factory behind the ericoid mycorrhizal symbiosis.</title>
        <authorList>
            <consortium name="DOE Joint Genome Institute"/>
            <person name="Martino E."/>
            <person name="Morin E."/>
            <person name="Grelet G."/>
            <person name="Kuo A."/>
            <person name="Kohler A."/>
            <person name="Daghino S."/>
            <person name="Barry K."/>
            <person name="Choi C."/>
            <person name="Cichocki N."/>
            <person name="Clum A."/>
            <person name="Copeland A."/>
            <person name="Hainaut M."/>
            <person name="Haridas S."/>
            <person name="Labutti K."/>
            <person name="Lindquist E."/>
            <person name="Lipzen A."/>
            <person name="Khouja H.-R."/>
            <person name="Murat C."/>
            <person name="Ohm R."/>
            <person name="Olson A."/>
            <person name="Spatafora J."/>
            <person name="Veneault-Fourrey C."/>
            <person name="Henrissat B."/>
            <person name="Grigoriev I."/>
            <person name="Martin F."/>
            <person name="Perotto S."/>
        </authorList>
    </citation>
    <scope>NUCLEOTIDE SEQUENCE [LARGE SCALE GENOMIC DNA]</scope>
    <source>
        <strain evidence="2 3">UAMH 7357</strain>
    </source>
</reference>
<evidence type="ECO:0000313" key="3">
    <source>
        <dbReference type="Proteomes" id="UP000235672"/>
    </source>
</evidence>
<gene>
    <name evidence="2" type="ORF">NA56DRAFT_643913</name>
</gene>
<dbReference type="Proteomes" id="UP000235672">
    <property type="component" value="Unassembled WGS sequence"/>
</dbReference>
<dbReference type="AlphaFoldDB" id="A0A2J6QC36"/>
<evidence type="ECO:0000313" key="2">
    <source>
        <dbReference type="EMBL" id="PMD23842.1"/>
    </source>
</evidence>
<dbReference type="InterPro" id="IPR019510">
    <property type="entry name" value="AKAP7-like_phosphoesterase"/>
</dbReference>
<proteinExistence type="predicted"/>